<sequence>MSIKKLGSQTIRFENPPSIIGAASIVGPKEGQGRFKDYYDLILSDNIYAESSWEKAEKKILKETIEIAIKNANLTTTKIEYLIAGDLLNQIISAGFAARELEIPFLGIYGACSTLAEGVTLGSIIVDGGFAENVVAAVSSHFCTAERQFRFPLELGNQRTPTSQWTVTGAGAMVLSSKQQNPRVTFATTGKVIDMGESDSNDMGAAMAPAAIDTIIRHFQDTGKTPDDYDLIITGDLGSIGKEITEELLKQKGYNMSNKYADCGVLIYYPEQDVHAGGSGCACSAVVTCGYIFKEMLKGQYNKVLLIATGALLSTTSSQQGETIPCIAHAISLENL</sequence>
<name>F4LUZ3_TEPAE</name>
<dbReference type="GO" id="GO:0016746">
    <property type="term" value="F:acyltransferase activity"/>
    <property type="evidence" value="ECO:0007669"/>
    <property type="project" value="InterPro"/>
</dbReference>
<organism evidence="1 2">
    <name type="scientific">Tepidanaerobacter acetatoxydans (strain DSM 21804 / JCM 16047 / Re1)</name>
    <dbReference type="NCBI Taxonomy" id="1209989"/>
    <lineage>
        <taxon>Bacteria</taxon>
        <taxon>Bacillati</taxon>
        <taxon>Bacillota</taxon>
        <taxon>Clostridia</taxon>
        <taxon>Thermosediminibacterales</taxon>
        <taxon>Tepidanaerobacteraceae</taxon>
        <taxon>Tepidanaerobacter</taxon>
    </lineage>
</organism>
<dbReference type="NCBIfam" id="TIGR02845">
    <property type="entry name" value="spore_V_AD"/>
    <property type="match status" value="1"/>
</dbReference>
<dbReference type="SUPFAM" id="SSF53901">
    <property type="entry name" value="Thiolase-like"/>
    <property type="match status" value="1"/>
</dbReference>
<dbReference type="NCBIfam" id="NF006160">
    <property type="entry name" value="PRK08304.1"/>
    <property type="match status" value="1"/>
</dbReference>
<accession>F4LUZ3</accession>
<evidence type="ECO:0000313" key="1">
    <source>
        <dbReference type="EMBL" id="CCP26235.1"/>
    </source>
</evidence>
<dbReference type="STRING" id="1209989.TepRe1_1373"/>
<reference evidence="2" key="1">
    <citation type="journal article" date="2013" name="Genome Announc.">
        <title>First genome sequence of a syntrophic acetate-oxidizing bacterium, Tepidanaerobacter acetatoxydans strain Re1.</title>
        <authorList>
            <person name="Manzoor S."/>
            <person name="Bongcam-Rudloff E."/>
            <person name="Schnurer A."/>
            <person name="Muller B."/>
        </authorList>
    </citation>
    <scope>NUCLEOTIDE SEQUENCE [LARGE SCALE GENOMIC DNA]</scope>
    <source>
        <strain evidence="2">Re1</strain>
    </source>
</reference>
<dbReference type="Gene3D" id="3.40.47.40">
    <property type="entry name" value="Stage V sporulation protein AD"/>
    <property type="match status" value="1"/>
</dbReference>
<evidence type="ECO:0000313" key="2">
    <source>
        <dbReference type="Proteomes" id="UP000010802"/>
    </source>
</evidence>
<dbReference type="RefSeq" id="WP_013778442.1">
    <property type="nucleotide sequence ID" value="NC_015519.1"/>
</dbReference>
<dbReference type="PATRIC" id="fig|1209989.3.peg.1685"/>
<dbReference type="NCBIfam" id="NF009069">
    <property type="entry name" value="PRK12404.1"/>
    <property type="match status" value="1"/>
</dbReference>
<dbReference type="eggNOG" id="COG0332">
    <property type="taxonomic scope" value="Bacteria"/>
</dbReference>
<dbReference type="KEGG" id="tae:TepiRe1_1485"/>
<protein>
    <submittedName>
        <fullName evidence="1">Stage V sporulation protein AD</fullName>
    </submittedName>
</protein>
<dbReference type="InterPro" id="IPR038369">
    <property type="entry name" value="SpoVAD_sf"/>
</dbReference>
<proteinExistence type="predicted"/>
<dbReference type="PIRSF" id="PIRSF011570">
    <property type="entry name" value="SpoVAD"/>
    <property type="match status" value="1"/>
</dbReference>
<dbReference type="Pfam" id="PF07451">
    <property type="entry name" value="SpoVAD"/>
    <property type="match status" value="1"/>
</dbReference>
<gene>
    <name evidence="1" type="primary">spoVAD</name>
    <name evidence="1" type="ordered locus">TEPIRE1_1485</name>
</gene>
<dbReference type="AlphaFoldDB" id="F4LUZ3"/>
<accession>L0RYZ8</accession>
<keyword evidence="2" id="KW-1185">Reference proteome</keyword>
<dbReference type="Proteomes" id="UP000010802">
    <property type="component" value="Chromosome"/>
</dbReference>
<dbReference type="OrthoDB" id="9770068at2"/>
<dbReference type="InterPro" id="IPR016039">
    <property type="entry name" value="Thiolase-like"/>
</dbReference>
<dbReference type="KEGG" id="tep:TepRe1_1373"/>
<dbReference type="EMBL" id="HF563609">
    <property type="protein sequence ID" value="CCP26235.1"/>
    <property type="molecule type" value="Genomic_DNA"/>
</dbReference>
<dbReference type="InterPro" id="IPR010894">
    <property type="entry name" value="SpoVAD"/>
</dbReference>
<dbReference type="HOGENOM" id="CLU_048574_0_0_9"/>